<accession>A0A0F9ATC8</accession>
<proteinExistence type="predicted"/>
<feature type="non-terminal residue" evidence="2">
    <location>
        <position position="1"/>
    </location>
</feature>
<dbReference type="EMBL" id="LAZR01055874">
    <property type="protein sequence ID" value="KKK75421.1"/>
    <property type="molecule type" value="Genomic_DNA"/>
</dbReference>
<evidence type="ECO:0000256" key="1">
    <source>
        <dbReference type="SAM" id="MobiDB-lite"/>
    </source>
</evidence>
<name>A0A0F9ATC8_9ZZZZ</name>
<evidence type="ECO:0000313" key="2">
    <source>
        <dbReference type="EMBL" id="KKK75421.1"/>
    </source>
</evidence>
<gene>
    <name evidence="2" type="ORF">LCGC14_2873900</name>
</gene>
<feature type="region of interest" description="Disordered" evidence="1">
    <location>
        <begin position="1"/>
        <end position="28"/>
    </location>
</feature>
<protein>
    <submittedName>
        <fullName evidence="2">Uncharacterized protein</fullName>
    </submittedName>
</protein>
<feature type="compositionally biased region" description="Basic and acidic residues" evidence="1">
    <location>
        <begin position="9"/>
        <end position="19"/>
    </location>
</feature>
<reference evidence="2" key="1">
    <citation type="journal article" date="2015" name="Nature">
        <title>Complex archaea that bridge the gap between prokaryotes and eukaryotes.</title>
        <authorList>
            <person name="Spang A."/>
            <person name="Saw J.H."/>
            <person name="Jorgensen S.L."/>
            <person name="Zaremba-Niedzwiedzka K."/>
            <person name="Martijn J."/>
            <person name="Lind A.E."/>
            <person name="van Eijk R."/>
            <person name="Schleper C."/>
            <person name="Guy L."/>
            <person name="Ettema T.J."/>
        </authorList>
    </citation>
    <scope>NUCLEOTIDE SEQUENCE</scope>
</reference>
<dbReference type="AlphaFoldDB" id="A0A0F9ATC8"/>
<sequence length="28" mass="3285">VIDEVTDYQEVRPPKELSKRYKQYGGGE</sequence>
<organism evidence="2">
    <name type="scientific">marine sediment metagenome</name>
    <dbReference type="NCBI Taxonomy" id="412755"/>
    <lineage>
        <taxon>unclassified sequences</taxon>
        <taxon>metagenomes</taxon>
        <taxon>ecological metagenomes</taxon>
    </lineage>
</organism>
<comment type="caution">
    <text evidence="2">The sequence shown here is derived from an EMBL/GenBank/DDBJ whole genome shotgun (WGS) entry which is preliminary data.</text>
</comment>